<dbReference type="OrthoDB" id="2349460at2759"/>
<dbReference type="EMBL" id="CAMKVN010005894">
    <property type="protein sequence ID" value="CAI2189545.1"/>
    <property type="molecule type" value="Genomic_DNA"/>
</dbReference>
<feature type="non-terminal residue" evidence="1">
    <location>
        <position position="169"/>
    </location>
</feature>
<name>A0A9W4T2M8_9GLOM</name>
<protein>
    <submittedName>
        <fullName evidence="1">10686_t:CDS:1</fullName>
    </submittedName>
</protein>
<dbReference type="InterPro" id="IPR010982">
    <property type="entry name" value="Lambda_DNA-bd_dom_sf"/>
</dbReference>
<evidence type="ECO:0000313" key="2">
    <source>
        <dbReference type="Proteomes" id="UP001153678"/>
    </source>
</evidence>
<reference evidence="1" key="1">
    <citation type="submission" date="2022-08" db="EMBL/GenBank/DDBJ databases">
        <authorList>
            <person name="Kallberg Y."/>
            <person name="Tangrot J."/>
            <person name="Rosling A."/>
        </authorList>
    </citation>
    <scope>NUCLEOTIDE SEQUENCE</scope>
    <source>
        <strain evidence="1">Wild A</strain>
    </source>
</reference>
<evidence type="ECO:0000313" key="1">
    <source>
        <dbReference type="EMBL" id="CAI2189545.1"/>
    </source>
</evidence>
<sequence length="169" mass="19790">SPVSGKNQKAQFKKYLERIEDPNYQGEENQDLPENATPLEKAKFDICQRILAYKRKNNLTREQVAQTIQLSKAETEEILFCHIEKFTLDRLVAYASNLFNPLEVKVVKARKYDCQLTFYGYQITKLTITDHFQINHPEMSLSLIVKLVKKLDNKEVELTDYIGSRKVFR</sequence>
<dbReference type="GO" id="GO:0003677">
    <property type="term" value="F:DNA binding"/>
    <property type="evidence" value="ECO:0007669"/>
    <property type="project" value="InterPro"/>
</dbReference>
<comment type="caution">
    <text evidence="1">The sequence shown here is derived from an EMBL/GenBank/DDBJ whole genome shotgun (WGS) entry which is preliminary data.</text>
</comment>
<dbReference type="Proteomes" id="UP001153678">
    <property type="component" value="Unassembled WGS sequence"/>
</dbReference>
<accession>A0A9W4T2M8</accession>
<dbReference type="Gene3D" id="1.10.260.40">
    <property type="entry name" value="lambda repressor-like DNA-binding domains"/>
    <property type="match status" value="1"/>
</dbReference>
<gene>
    <name evidence="1" type="ORF">FWILDA_LOCUS14132</name>
</gene>
<organism evidence="1 2">
    <name type="scientific">Funneliformis geosporum</name>
    <dbReference type="NCBI Taxonomy" id="1117311"/>
    <lineage>
        <taxon>Eukaryota</taxon>
        <taxon>Fungi</taxon>
        <taxon>Fungi incertae sedis</taxon>
        <taxon>Mucoromycota</taxon>
        <taxon>Glomeromycotina</taxon>
        <taxon>Glomeromycetes</taxon>
        <taxon>Glomerales</taxon>
        <taxon>Glomeraceae</taxon>
        <taxon>Funneliformis</taxon>
    </lineage>
</organism>
<dbReference type="AlphaFoldDB" id="A0A9W4T2M8"/>
<proteinExistence type="predicted"/>
<keyword evidence="2" id="KW-1185">Reference proteome</keyword>